<dbReference type="EMBL" id="CACVBS010000046">
    <property type="protein sequence ID" value="CAA7265039.1"/>
    <property type="molecule type" value="Genomic_DNA"/>
</dbReference>
<dbReference type="Proteomes" id="UP000467700">
    <property type="component" value="Unassembled WGS sequence"/>
</dbReference>
<feature type="signal peptide" evidence="1">
    <location>
        <begin position="1"/>
        <end position="20"/>
    </location>
</feature>
<comment type="caution">
    <text evidence="2">The sequence shown here is derived from an EMBL/GenBank/DDBJ whole genome shotgun (WGS) entry which is preliminary data.</text>
</comment>
<dbReference type="Gene3D" id="3.80.10.10">
    <property type="entry name" value="Ribonuclease Inhibitor"/>
    <property type="match status" value="1"/>
</dbReference>
<gene>
    <name evidence="2" type="ORF">AAE3_LOCUS7298</name>
</gene>
<sequence>MSAPLILGAVCRTWRRIVWATPRLWNVIFFDLWFEGCDTIARKELLEEWLLRSGHRPLHITIGTNEAVPDESEEALLPFIDVLNAYADRWRTLKVCTTVSGVLARLRGGEMPLDGCGLSELDLELHDEEMWPLVINLTSVTPRLRKLRIHGLDHYSLEVNYQFLTHLATEYFGEDDCVEIMRRAPLLIVCEFRSMLEPCDEDAPQSVVVCQNLRKLVIEDGASEQLAPFFGRIQLPRLEELTISTDTYWHTDQKLDLAAFFDRSPCPLQSLILGNIESNAQDIQKMLAKVPTLKRFFLSARQETDMAVRDALYALAGRFQSIVPDGHLEPTTPLVSQLESLSCSSNLGTFKWDVLPKMFGLNVGNHVHSDIQASLRNVDLFLFDDDEIGVMDRDTLLRCLRLCRAGARIEINPDVILWSAVEHCSINIYNE</sequence>
<evidence type="ECO:0000313" key="2">
    <source>
        <dbReference type="EMBL" id="CAA7265039.1"/>
    </source>
</evidence>
<protein>
    <recommendedName>
        <fullName evidence="4">F-box domain-containing protein</fullName>
    </recommendedName>
</protein>
<reference evidence="2 3" key="1">
    <citation type="submission" date="2020-01" db="EMBL/GenBank/DDBJ databases">
        <authorList>
            <person name="Gupta K D."/>
        </authorList>
    </citation>
    <scope>NUCLEOTIDE SEQUENCE [LARGE SCALE GENOMIC DNA]</scope>
</reference>
<evidence type="ECO:0000313" key="3">
    <source>
        <dbReference type="Proteomes" id="UP000467700"/>
    </source>
</evidence>
<feature type="chain" id="PRO_5035777433" description="F-box domain-containing protein" evidence="1">
    <location>
        <begin position="21"/>
        <end position="431"/>
    </location>
</feature>
<keyword evidence="3" id="KW-1185">Reference proteome</keyword>
<name>A0A8S0VRW6_CYCAE</name>
<dbReference type="InterPro" id="IPR032675">
    <property type="entry name" value="LRR_dom_sf"/>
</dbReference>
<proteinExistence type="predicted"/>
<dbReference type="AlphaFoldDB" id="A0A8S0VRW6"/>
<dbReference type="SUPFAM" id="SSF52047">
    <property type="entry name" value="RNI-like"/>
    <property type="match status" value="1"/>
</dbReference>
<keyword evidence="1" id="KW-0732">Signal</keyword>
<evidence type="ECO:0000256" key="1">
    <source>
        <dbReference type="SAM" id="SignalP"/>
    </source>
</evidence>
<dbReference type="OrthoDB" id="2981824at2759"/>
<evidence type="ECO:0008006" key="4">
    <source>
        <dbReference type="Google" id="ProtNLM"/>
    </source>
</evidence>
<accession>A0A8S0VRW6</accession>
<organism evidence="2 3">
    <name type="scientific">Cyclocybe aegerita</name>
    <name type="common">Black poplar mushroom</name>
    <name type="synonym">Agrocybe aegerita</name>
    <dbReference type="NCBI Taxonomy" id="1973307"/>
    <lineage>
        <taxon>Eukaryota</taxon>
        <taxon>Fungi</taxon>
        <taxon>Dikarya</taxon>
        <taxon>Basidiomycota</taxon>
        <taxon>Agaricomycotina</taxon>
        <taxon>Agaricomycetes</taxon>
        <taxon>Agaricomycetidae</taxon>
        <taxon>Agaricales</taxon>
        <taxon>Agaricineae</taxon>
        <taxon>Bolbitiaceae</taxon>
        <taxon>Cyclocybe</taxon>
    </lineage>
</organism>